<name>A0A640VXR7_9RHOB</name>
<dbReference type="InterPro" id="IPR002123">
    <property type="entry name" value="Plipid/glycerol_acylTrfase"/>
</dbReference>
<evidence type="ECO:0000313" key="3">
    <source>
        <dbReference type="Proteomes" id="UP000436522"/>
    </source>
</evidence>
<dbReference type="Proteomes" id="UP000436522">
    <property type="component" value="Unassembled WGS sequence"/>
</dbReference>
<dbReference type="SUPFAM" id="SSF69593">
    <property type="entry name" value="Glycerol-3-phosphate (1)-acyltransferase"/>
    <property type="match status" value="1"/>
</dbReference>
<accession>A0A640VXR7</accession>
<reference evidence="2 3" key="1">
    <citation type="submission" date="2019-12" db="EMBL/GenBank/DDBJ databases">
        <title>Roseobacter cerasinus sp. nov., isolated from seawater around aquaculture.</title>
        <authorList>
            <person name="Muramatsu S."/>
            <person name="Takabe Y."/>
            <person name="Mori K."/>
            <person name="Takaichi S."/>
            <person name="Hanada S."/>
        </authorList>
    </citation>
    <scope>NUCLEOTIDE SEQUENCE [LARGE SCALE GENOMIC DNA]</scope>
    <source>
        <strain evidence="2 3">AI77</strain>
    </source>
</reference>
<dbReference type="SMART" id="SM00563">
    <property type="entry name" value="PlsC"/>
    <property type="match status" value="1"/>
</dbReference>
<dbReference type="InterPro" id="IPR001242">
    <property type="entry name" value="Condensation_dom"/>
</dbReference>
<sequence length="913" mass="100866">MLAPSSIPDVGNESRIIRQAHAAVFRMLLSYLDRKLETHLKYFAGSEHIPRTGPVIIVPNHQSYFDGFAITALVWKLTGRKVRIPTNIKALTNPLVAFLQVAGGAVPIDPAAKADTYARMTALLQRGEAVVIYPEGTRSDGTMLHPFRYGAFNLAVDLGVPILPVTVRNFANVLPKGSLRFKAGETGSIVFGAPIDPRSQRFAGADPQEVARRICDEVRGWIHSTAFRTVSDQEVAQQVSAEVSAVARRADDDLEDLLDQGAELITRQDAARVLQITSAKNILRQTNFDLDLQELRAVGFRVGDLPLYRAVFELGYYKTLLEAALAQDGTHAYLNYCAGLLQLRLPRLLGGGDPLAAVRYFETAYETAETYGYPKARFVHGYAKALAGQGETASALSLLQTTFDGTQSISGVRALRRRERGLALMTKLQQTDTTTATPPTRPLRGFELVMAQTRISDIIVAQIDGIFDFAQVFDAASALQQRHPGLRARVVWPEGRDKRPVFEYQPADQTRLHVREERPAQGRDAEARPFWEEVAEREVNHLFDLSEGYMFRLTWLPESGHVILNAQHAVIDGVSLMRLLHDFARHCAGEDLGPDLPPTEAALVSAPKVNLLEKIVGLIHRESFIRARTRFAEWSTLPIAGRLKKGAQMVTDCHFHDGDPANFDKITAACRAQGVTVGGAYAAAIQCAMLHFSKSSFGPKEKYYVPMDFSLRRFIPGGDRAQESVGLFSGVSPVIFNGDPSASFWELARSFMEASRAEIDTKSPLIFHQVFDRFFNLERAYDKYNLHCVDGGGVGGPLTMSNVGKFPFDPQVGPVRIRSLHGMSASQKGGAMLYFWLRSVNGRFFYSGTSVNPAADRDFAAEFFAFVVFLMENCVSAAAQDKAIREYIPEAASLHQAAQLTAERQRPQLETVA</sequence>
<protein>
    <recommendedName>
        <fullName evidence="1">Phospholipid/glycerol acyltransferase domain-containing protein</fullName>
    </recommendedName>
</protein>
<dbReference type="CDD" id="cd07989">
    <property type="entry name" value="LPLAT_AGPAT-like"/>
    <property type="match status" value="1"/>
</dbReference>
<gene>
    <name evidence="2" type="ORF">So717_36440</name>
</gene>
<dbReference type="OrthoDB" id="5290997at2"/>
<dbReference type="InterPro" id="IPR052058">
    <property type="entry name" value="Alcohol_O-acetyltransferase"/>
</dbReference>
<dbReference type="SUPFAM" id="SSF52777">
    <property type="entry name" value="CoA-dependent acyltransferases"/>
    <property type="match status" value="2"/>
</dbReference>
<dbReference type="Gene3D" id="3.30.559.10">
    <property type="entry name" value="Chloramphenicol acetyltransferase-like domain"/>
    <property type="match status" value="1"/>
</dbReference>
<dbReference type="Pfam" id="PF00668">
    <property type="entry name" value="Condensation"/>
    <property type="match status" value="1"/>
</dbReference>
<evidence type="ECO:0000259" key="1">
    <source>
        <dbReference type="SMART" id="SM00563"/>
    </source>
</evidence>
<dbReference type="PANTHER" id="PTHR28037">
    <property type="entry name" value="ALCOHOL O-ACETYLTRANSFERASE 1-RELATED"/>
    <property type="match status" value="1"/>
</dbReference>
<dbReference type="RefSeq" id="WP_159980070.1">
    <property type="nucleotide sequence ID" value="NZ_BLIV01000008.1"/>
</dbReference>
<feature type="domain" description="Phospholipid/glycerol acyltransferase" evidence="1">
    <location>
        <begin position="55"/>
        <end position="170"/>
    </location>
</feature>
<dbReference type="Gene3D" id="3.30.559.30">
    <property type="entry name" value="Nonribosomal peptide synthetase, condensation domain"/>
    <property type="match status" value="1"/>
</dbReference>
<organism evidence="2 3">
    <name type="scientific">Roseobacter cerasinus</name>
    <dbReference type="NCBI Taxonomy" id="2602289"/>
    <lineage>
        <taxon>Bacteria</taxon>
        <taxon>Pseudomonadati</taxon>
        <taxon>Pseudomonadota</taxon>
        <taxon>Alphaproteobacteria</taxon>
        <taxon>Rhodobacterales</taxon>
        <taxon>Roseobacteraceae</taxon>
        <taxon>Roseobacter</taxon>
    </lineage>
</organism>
<dbReference type="AlphaFoldDB" id="A0A640VXR7"/>
<proteinExistence type="predicted"/>
<dbReference type="InterPro" id="IPR023213">
    <property type="entry name" value="CAT-like_dom_sf"/>
</dbReference>
<dbReference type="EMBL" id="BLIV01000008">
    <property type="protein sequence ID" value="GFE51891.1"/>
    <property type="molecule type" value="Genomic_DNA"/>
</dbReference>
<keyword evidence="3" id="KW-1185">Reference proteome</keyword>
<dbReference type="Pfam" id="PF01553">
    <property type="entry name" value="Acyltransferase"/>
    <property type="match status" value="1"/>
</dbReference>
<evidence type="ECO:0000313" key="2">
    <source>
        <dbReference type="EMBL" id="GFE51891.1"/>
    </source>
</evidence>
<comment type="caution">
    <text evidence="2">The sequence shown here is derived from an EMBL/GenBank/DDBJ whole genome shotgun (WGS) entry which is preliminary data.</text>
</comment>
<dbReference type="PANTHER" id="PTHR28037:SF1">
    <property type="entry name" value="ALCOHOL O-ACETYLTRANSFERASE 1-RELATED"/>
    <property type="match status" value="1"/>
</dbReference>
<dbReference type="GO" id="GO:0016746">
    <property type="term" value="F:acyltransferase activity"/>
    <property type="evidence" value="ECO:0007669"/>
    <property type="project" value="InterPro"/>
</dbReference>